<feature type="compositionally biased region" description="Low complexity" evidence="1">
    <location>
        <begin position="50"/>
        <end position="61"/>
    </location>
</feature>
<gene>
    <name evidence="2" type="ORF">WICPIJ_004674</name>
</gene>
<proteinExistence type="predicted"/>
<comment type="caution">
    <text evidence="2">The sequence shown here is derived from an EMBL/GenBank/DDBJ whole genome shotgun (WGS) entry which is preliminary data.</text>
</comment>
<protein>
    <submittedName>
        <fullName evidence="2">Uncharacterized protein</fullName>
    </submittedName>
</protein>
<evidence type="ECO:0000313" key="3">
    <source>
        <dbReference type="Proteomes" id="UP000774326"/>
    </source>
</evidence>
<sequence length="90" mass="9347">ARTPSQGAASLPKPKIKLTRDNSTTSASGDSPPATIPENVERSIPPSPLTNNMTTAANNKTSETGSPMASHLSGKRPLTPEYSTMSKIVA</sequence>
<organism evidence="2 3">
    <name type="scientific">Wickerhamomyces pijperi</name>
    <name type="common">Yeast</name>
    <name type="synonym">Pichia pijperi</name>
    <dbReference type="NCBI Taxonomy" id="599730"/>
    <lineage>
        <taxon>Eukaryota</taxon>
        <taxon>Fungi</taxon>
        <taxon>Dikarya</taxon>
        <taxon>Ascomycota</taxon>
        <taxon>Saccharomycotina</taxon>
        <taxon>Saccharomycetes</taxon>
        <taxon>Phaffomycetales</taxon>
        <taxon>Wickerhamomycetaceae</taxon>
        <taxon>Wickerhamomyces</taxon>
    </lineage>
</organism>
<dbReference type="Proteomes" id="UP000774326">
    <property type="component" value="Unassembled WGS sequence"/>
</dbReference>
<feature type="compositionally biased region" description="Polar residues" evidence="1">
    <location>
        <begin position="81"/>
        <end position="90"/>
    </location>
</feature>
<evidence type="ECO:0000256" key="1">
    <source>
        <dbReference type="SAM" id="MobiDB-lite"/>
    </source>
</evidence>
<reference evidence="2" key="2">
    <citation type="submission" date="2021-01" db="EMBL/GenBank/DDBJ databases">
        <authorList>
            <person name="Schikora-Tamarit M.A."/>
        </authorList>
    </citation>
    <scope>NUCLEOTIDE SEQUENCE</scope>
    <source>
        <strain evidence="2">CBS2887</strain>
    </source>
</reference>
<feature type="non-terminal residue" evidence="2">
    <location>
        <position position="1"/>
    </location>
</feature>
<dbReference type="EMBL" id="JAEUBG010002590">
    <property type="protein sequence ID" value="KAH3684354.1"/>
    <property type="molecule type" value="Genomic_DNA"/>
</dbReference>
<evidence type="ECO:0000313" key="2">
    <source>
        <dbReference type="EMBL" id="KAH3684354.1"/>
    </source>
</evidence>
<reference evidence="2" key="1">
    <citation type="journal article" date="2021" name="Open Biol.">
        <title>Shared evolutionary footprints suggest mitochondrial oxidative damage underlies multiple complex I losses in fungi.</title>
        <authorList>
            <person name="Schikora-Tamarit M.A."/>
            <person name="Marcet-Houben M."/>
            <person name="Nosek J."/>
            <person name="Gabaldon T."/>
        </authorList>
    </citation>
    <scope>NUCLEOTIDE SEQUENCE</scope>
    <source>
        <strain evidence="2">CBS2887</strain>
    </source>
</reference>
<feature type="region of interest" description="Disordered" evidence="1">
    <location>
        <begin position="1"/>
        <end position="90"/>
    </location>
</feature>
<name>A0A9P8Q7K5_WICPI</name>
<accession>A0A9P8Q7K5</accession>
<feature type="non-terminal residue" evidence="2">
    <location>
        <position position="90"/>
    </location>
</feature>
<keyword evidence="3" id="KW-1185">Reference proteome</keyword>
<dbReference type="AlphaFoldDB" id="A0A9P8Q7K5"/>